<dbReference type="PANTHER" id="PTHR34610:SF3">
    <property type="entry name" value="SSL7007 PROTEIN"/>
    <property type="match status" value="1"/>
</dbReference>
<accession>A0A537LM19</accession>
<dbReference type="InterPro" id="IPR029060">
    <property type="entry name" value="PIN-like_dom_sf"/>
</dbReference>
<dbReference type="InterPro" id="IPR002850">
    <property type="entry name" value="PIN_toxin-like"/>
</dbReference>
<dbReference type="NCBIfam" id="TIGR00305">
    <property type="entry name" value="putative toxin-antitoxin system toxin component, PIN family"/>
    <property type="match status" value="1"/>
</dbReference>
<proteinExistence type="predicted"/>
<name>A0A537LM19_9BACT</name>
<evidence type="ECO:0000313" key="2">
    <source>
        <dbReference type="EMBL" id="TMJ09051.1"/>
    </source>
</evidence>
<organism evidence="2 3">
    <name type="scientific">Candidatus Segetimicrobium genomatis</name>
    <dbReference type="NCBI Taxonomy" id="2569760"/>
    <lineage>
        <taxon>Bacteria</taxon>
        <taxon>Bacillati</taxon>
        <taxon>Candidatus Sysuimicrobiota</taxon>
        <taxon>Candidatus Sysuimicrobiia</taxon>
        <taxon>Candidatus Sysuimicrobiales</taxon>
        <taxon>Candidatus Segetimicrobiaceae</taxon>
        <taxon>Candidatus Segetimicrobium</taxon>
    </lineage>
</organism>
<dbReference type="InterPro" id="IPR002716">
    <property type="entry name" value="PIN_dom"/>
</dbReference>
<feature type="domain" description="PIN" evidence="1">
    <location>
        <begin position="2"/>
        <end position="91"/>
    </location>
</feature>
<evidence type="ECO:0000259" key="1">
    <source>
        <dbReference type="Pfam" id="PF13470"/>
    </source>
</evidence>
<reference evidence="2 3" key="1">
    <citation type="journal article" date="2019" name="Nat. Microbiol.">
        <title>Mediterranean grassland soil C-N compound turnover is dependent on rainfall and depth, and is mediated by genomically divergent microorganisms.</title>
        <authorList>
            <person name="Diamond S."/>
            <person name="Andeer P.F."/>
            <person name="Li Z."/>
            <person name="Crits-Christoph A."/>
            <person name="Burstein D."/>
            <person name="Anantharaman K."/>
            <person name="Lane K.R."/>
            <person name="Thomas B.C."/>
            <person name="Pan C."/>
            <person name="Northen T.R."/>
            <person name="Banfield J.F."/>
        </authorList>
    </citation>
    <scope>NUCLEOTIDE SEQUENCE [LARGE SCALE GENOMIC DNA]</scope>
    <source>
        <strain evidence="2">NP_5</strain>
    </source>
</reference>
<gene>
    <name evidence="2" type="ORF">E6H02_09335</name>
</gene>
<dbReference type="SUPFAM" id="SSF88723">
    <property type="entry name" value="PIN domain-like"/>
    <property type="match status" value="1"/>
</dbReference>
<protein>
    <submittedName>
        <fullName evidence="2">Putative toxin-antitoxin system toxin component, PIN family</fullName>
    </submittedName>
</protein>
<feature type="non-terminal residue" evidence="2">
    <location>
        <position position="1"/>
    </location>
</feature>
<dbReference type="AlphaFoldDB" id="A0A537LM19"/>
<dbReference type="EMBL" id="VBAM01000365">
    <property type="protein sequence ID" value="TMJ09051.1"/>
    <property type="molecule type" value="Genomic_DNA"/>
</dbReference>
<comment type="caution">
    <text evidence="2">The sequence shown here is derived from an EMBL/GenBank/DDBJ whole genome shotgun (WGS) entry which is preliminary data.</text>
</comment>
<dbReference type="PANTHER" id="PTHR34610">
    <property type="entry name" value="SSL7007 PROTEIN"/>
    <property type="match status" value="1"/>
</dbReference>
<sequence length="117" mass="12962">PPGRLVELAAQGRLQLILSPPLIEELRGVLRRKFGFSDTAAYQAEALLRRISIVVEPAREVAVIREDPEDNRVLEAARAGDADVIVSGDRHLLSLERFGATVIRNPRELLNEIESSL</sequence>
<dbReference type="Proteomes" id="UP000320393">
    <property type="component" value="Unassembled WGS sequence"/>
</dbReference>
<evidence type="ECO:0000313" key="3">
    <source>
        <dbReference type="Proteomes" id="UP000320393"/>
    </source>
</evidence>
<dbReference type="Pfam" id="PF13470">
    <property type="entry name" value="PIN_3"/>
    <property type="match status" value="1"/>
</dbReference>